<feature type="transmembrane region" description="Helical" evidence="1">
    <location>
        <begin position="69"/>
        <end position="95"/>
    </location>
</feature>
<gene>
    <name evidence="2" type="ORF">GNF76_24595</name>
</gene>
<keyword evidence="1" id="KW-0812">Transmembrane</keyword>
<evidence type="ECO:0000313" key="2">
    <source>
        <dbReference type="EMBL" id="MUF07535.1"/>
    </source>
</evidence>
<feature type="transmembrane region" description="Helical" evidence="1">
    <location>
        <begin position="162"/>
        <end position="181"/>
    </location>
</feature>
<name>A0A6I3WBB4_9PSED</name>
<proteinExistence type="predicted"/>
<dbReference type="Proteomes" id="UP000438196">
    <property type="component" value="Unassembled WGS sequence"/>
</dbReference>
<accession>A0A6I3WBB4</accession>
<keyword evidence="3" id="KW-1185">Reference proteome</keyword>
<protein>
    <submittedName>
        <fullName evidence="2">Uncharacterized protein</fullName>
    </submittedName>
</protein>
<keyword evidence="1" id="KW-1133">Transmembrane helix</keyword>
<sequence length="235" mass="26680">MQEEIERFFEIHAALEQAEKDRHRVKRQEAKSTAAYRLSNHVFWWALCAPAALSIAVGVVAWLGEWRELFILSWTLLGISYLTILLSPLLGAWLYRSALKNTYRAPFSNLLNINVKVPMQTDGQYLDSFCELSAATLKLGVLELKSERASFERRTTMVAGPIEKIGILPGLLAFMTAIPKLDSQPDWVYALAYSTILVIPLCIFVQVSLVRYERMIALTELAIDRKKDLPVPEDH</sequence>
<keyword evidence="1" id="KW-0472">Membrane</keyword>
<evidence type="ECO:0000256" key="1">
    <source>
        <dbReference type="SAM" id="Phobius"/>
    </source>
</evidence>
<organism evidence="2 3">
    <name type="scientific">Pseudomonas spelaei</name>
    <dbReference type="NCBI Taxonomy" id="1055469"/>
    <lineage>
        <taxon>Bacteria</taxon>
        <taxon>Pseudomonadati</taxon>
        <taxon>Pseudomonadota</taxon>
        <taxon>Gammaproteobacteria</taxon>
        <taxon>Pseudomonadales</taxon>
        <taxon>Pseudomonadaceae</taxon>
        <taxon>Pseudomonas</taxon>
    </lineage>
</organism>
<dbReference type="AlphaFoldDB" id="A0A6I3WBB4"/>
<dbReference type="OrthoDB" id="6893610at2"/>
<comment type="caution">
    <text evidence="2">The sequence shown here is derived from an EMBL/GenBank/DDBJ whole genome shotgun (WGS) entry which is preliminary data.</text>
</comment>
<feature type="transmembrane region" description="Helical" evidence="1">
    <location>
        <begin position="42"/>
        <end position="63"/>
    </location>
</feature>
<reference evidence="2 3" key="1">
    <citation type="submission" date="2019-11" db="EMBL/GenBank/DDBJ databases">
        <title>Pseudomonas karstica sp. nov. and Pseudomonas spelaei sp. nov. from karst caves.</title>
        <authorList>
            <person name="Zeman M."/>
        </authorList>
    </citation>
    <scope>NUCLEOTIDE SEQUENCE [LARGE SCALE GENOMIC DNA]</scope>
    <source>
        <strain evidence="2 3">CCM 7893</strain>
    </source>
</reference>
<dbReference type="RefSeq" id="WP_155585678.1">
    <property type="nucleotide sequence ID" value="NZ_JBHSTH010000031.1"/>
</dbReference>
<evidence type="ECO:0000313" key="3">
    <source>
        <dbReference type="Proteomes" id="UP000438196"/>
    </source>
</evidence>
<feature type="transmembrane region" description="Helical" evidence="1">
    <location>
        <begin position="187"/>
        <end position="210"/>
    </location>
</feature>
<dbReference type="EMBL" id="WNNK01000026">
    <property type="protein sequence ID" value="MUF07535.1"/>
    <property type="molecule type" value="Genomic_DNA"/>
</dbReference>